<dbReference type="Gene3D" id="3.90.226.10">
    <property type="entry name" value="2-enoyl-CoA Hydratase, Chain A, domain 1"/>
    <property type="match status" value="1"/>
</dbReference>
<evidence type="ECO:0000313" key="9">
    <source>
        <dbReference type="Proteomes" id="UP000006545"/>
    </source>
</evidence>
<dbReference type="AlphaFoldDB" id="F4KNI3"/>
<name>F4KNI3_PORAD</name>
<keyword evidence="9" id="KW-1185">Reference proteome</keyword>
<dbReference type="Gene3D" id="3.30.750.44">
    <property type="match status" value="1"/>
</dbReference>
<dbReference type="OrthoDB" id="9812068at2"/>
<dbReference type="Proteomes" id="UP000006545">
    <property type="component" value="Chromosome"/>
</dbReference>
<evidence type="ECO:0000256" key="5">
    <source>
        <dbReference type="RuleBase" id="RU004404"/>
    </source>
</evidence>
<proteinExistence type="inferred from homology"/>
<dbReference type="GO" id="GO:0004175">
    <property type="term" value="F:endopeptidase activity"/>
    <property type="evidence" value="ECO:0007669"/>
    <property type="project" value="TreeGrafter"/>
</dbReference>
<evidence type="ECO:0000256" key="4">
    <source>
        <dbReference type="ARBA" id="ARBA00022825"/>
    </source>
</evidence>
<evidence type="ECO:0000256" key="2">
    <source>
        <dbReference type="ARBA" id="ARBA00022670"/>
    </source>
</evidence>
<comment type="similarity">
    <text evidence="1 5">Belongs to the peptidase S41A family.</text>
</comment>
<dbReference type="SMART" id="SM00228">
    <property type="entry name" value="PDZ"/>
    <property type="match status" value="1"/>
</dbReference>
<organism evidence="8 9">
    <name type="scientific">Porphyromonas asaccharolytica (strain ATCC 25260 / DSM 20707 / BCRC 10618 / CCUG 7834 / JCM 6326 / LMG 13178 / VPI 4198 / B440)</name>
    <name type="common">Bacteroides asaccharolyticus</name>
    <dbReference type="NCBI Taxonomy" id="879243"/>
    <lineage>
        <taxon>Bacteria</taxon>
        <taxon>Pseudomonadati</taxon>
        <taxon>Bacteroidota</taxon>
        <taxon>Bacteroidia</taxon>
        <taxon>Bacteroidales</taxon>
        <taxon>Porphyromonadaceae</taxon>
        <taxon>Porphyromonas</taxon>
    </lineage>
</organism>
<dbReference type="InterPro" id="IPR036034">
    <property type="entry name" value="PDZ_sf"/>
</dbReference>
<dbReference type="InterPro" id="IPR004447">
    <property type="entry name" value="Peptidase_S41A"/>
</dbReference>
<dbReference type="NCBIfam" id="TIGR00225">
    <property type="entry name" value="prc"/>
    <property type="match status" value="1"/>
</dbReference>
<keyword evidence="3 5" id="KW-0378">Hydrolase</keyword>
<feature type="transmembrane region" description="Helical" evidence="6">
    <location>
        <begin position="7"/>
        <end position="28"/>
    </location>
</feature>
<sequence length="533" mass="59714">MVDMRRQYKYLICFLVGALIGAGAFWLFSRYRGITHADKFDQVLQLVDKYYVDSVDIEQLRTDILPYMLGSLDPHSTYIPPLESEMEEQRLEGQFEGIGIIYNIITDTIVVDQVFAGGPSETAGLEPGDRILTCDGKSLLGERNNQDTITSALRGPKGSVAHLSILRRHTRRNVSVVRGPVPIRSIDVSYMLTPTIGLMQITTWARTTYDEFIQHWGELQRSGAKALILDLRDNTGGYMDAAVAVANEFLSKDQLIVYTEGRTMPREDVVANGEGMLQKLPLVVLVNENSASSSEIFSGAMQDHDRAMIVGRQTYGKGLVQQPFTFPDHSSVRLTVARYYTPSGRNIQRPYEQGSLSSIEESLMSVSGIKPVGDYADTLSLTKQKQREYHSDKGRLLFSGYGIMPDIFVPQDTAMINAYAARLIMSGAMQEFAFYFVDLNRENLREISSVRELLALLAQEKSLINDLAAYAADQGIAQRPLMLRQATQRLQLQMHALIANHLFGATGFYQVITQGDPMISSAEQYLQENYHTR</sequence>
<dbReference type="EMBL" id="CP002689">
    <property type="protein sequence ID" value="AEE12454.1"/>
    <property type="molecule type" value="Genomic_DNA"/>
</dbReference>
<dbReference type="eggNOG" id="COG0793">
    <property type="taxonomic scope" value="Bacteria"/>
</dbReference>
<keyword evidence="4 5" id="KW-0720">Serine protease</keyword>
<evidence type="ECO:0000256" key="6">
    <source>
        <dbReference type="SAM" id="Phobius"/>
    </source>
</evidence>
<evidence type="ECO:0000259" key="7">
    <source>
        <dbReference type="PROSITE" id="PS50106"/>
    </source>
</evidence>
<accession>F4KNI3</accession>
<evidence type="ECO:0000313" key="8">
    <source>
        <dbReference type="EMBL" id="AEE12454.1"/>
    </source>
</evidence>
<reference evidence="9" key="1">
    <citation type="submission" date="2011-04" db="EMBL/GenBank/DDBJ databases">
        <title>The complete genome of Porphyromonas asaccharolytica DSM 20707.</title>
        <authorList>
            <person name="Lucas S."/>
            <person name="Han J."/>
            <person name="Lapidus A."/>
            <person name="Bruce D."/>
            <person name="Goodwin L."/>
            <person name="Pitluck S."/>
            <person name="Peters L."/>
            <person name="Kyrpides N."/>
            <person name="Mavromatis K."/>
            <person name="Ivanova N."/>
            <person name="Ovchinnikova G."/>
            <person name="Pagani I."/>
            <person name="Lu M."/>
            <person name="Detter J.C."/>
            <person name="Tapia R."/>
            <person name="Han C."/>
            <person name="Land M."/>
            <person name="Hauser L."/>
            <person name="Markowitz V."/>
            <person name="Cheng J.-F."/>
            <person name="Hugenholtz P."/>
            <person name="Woyke T."/>
            <person name="Wu D."/>
            <person name="Gronow S."/>
            <person name="Wellnitz S."/>
            <person name="Brambilla E."/>
            <person name="Klenk H.-P."/>
            <person name="Eisen J.A."/>
        </authorList>
    </citation>
    <scope>NUCLEOTIDE SEQUENCE [LARGE SCALE GENOMIC DNA]</scope>
    <source>
        <strain evidence="9">ATCC 25260 / DSM 20707 / VPI 4198</strain>
    </source>
</reference>
<dbReference type="GO" id="GO:0006508">
    <property type="term" value="P:proteolysis"/>
    <property type="evidence" value="ECO:0007669"/>
    <property type="project" value="UniProtKB-KW"/>
</dbReference>
<dbReference type="InterPro" id="IPR005151">
    <property type="entry name" value="Tail-specific_protease"/>
</dbReference>
<dbReference type="GO" id="GO:0030288">
    <property type="term" value="C:outer membrane-bounded periplasmic space"/>
    <property type="evidence" value="ECO:0007669"/>
    <property type="project" value="TreeGrafter"/>
</dbReference>
<protein>
    <submittedName>
        <fullName evidence="8">Carboxyl-terminal protease</fullName>
    </submittedName>
</protein>
<dbReference type="SMART" id="SM00245">
    <property type="entry name" value="TSPc"/>
    <property type="match status" value="1"/>
</dbReference>
<dbReference type="PANTHER" id="PTHR32060:SF30">
    <property type="entry name" value="CARBOXY-TERMINAL PROCESSING PROTEASE CTPA"/>
    <property type="match status" value="1"/>
</dbReference>
<keyword evidence="6" id="KW-0472">Membrane</keyword>
<dbReference type="InterPro" id="IPR029045">
    <property type="entry name" value="ClpP/crotonase-like_dom_sf"/>
</dbReference>
<dbReference type="GO" id="GO:0007165">
    <property type="term" value="P:signal transduction"/>
    <property type="evidence" value="ECO:0007669"/>
    <property type="project" value="TreeGrafter"/>
</dbReference>
<dbReference type="PROSITE" id="PS50106">
    <property type="entry name" value="PDZ"/>
    <property type="match status" value="1"/>
</dbReference>
<dbReference type="InterPro" id="IPR001478">
    <property type="entry name" value="PDZ"/>
</dbReference>
<keyword evidence="2 5" id="KW-0645">Protease</keyword>
<dbReference type="PANTHER" id="PTHR32060">
    <property type="entry name" value="TAIL-SPECIFIC PROTEASE"/>
    <property type="match status" value="1"/>
</dbReference>
<dbReference type="KEGG" id="pah:Poras_0500"/>
<dbReference type="SUPFAM" id="SSF50156">
    <property type="entry name" value="PDZ domain-like"/>
    <property type="match status" value="1"/>
</dbReference>
<dbReference type="SUPFAM" id="SSF52096">
    <property type="entry name" value="ClpP/crotonase"/>
    <property type="match status" value="1"/>
</dbReference>
<keyword evidence="6" id="KW-0812">Transmembrane</keyword>
<feature type="domain" description="PDZ" evidence="7">
    <location>
        <begin position="85"/>
        <end position="160"/>
    </location>
</feature>
<dbReference type="Pfam" id="PF13180">
    <property type="entry name" value="PDZ_2"/>
    <property type="match status" value="1"/>
</dbReference>
<dbReference type="STRING" id="879243.Poras_0500"/>
<dbReference type="GO" id="GO:0008236">
    <property type="term" value="F:serine-type peptidase activity"/>
    <property type="evidence" value="ECO:0007669"/>
    <property type="project" value="UniProtKB-KW"/>
</dbReference>
<dbReference type="HOGENOM" id="CLU_017295_2_1_10"/>
<dbReference type="Pfam" id="PF03572">
    <property type="entry name" value="Peptidase_S41"/>
    <property type="match status" value="1"/>
</dbReference>
<dbReference type="CDD" id="cd07560">
    <property type="entry name" value="Peptidase_S41_CPP"/>
    <property type="match status" value="1"/>
</dbReference>
<dbReference type="Gene3D" id="2.30.42.10">
    <property type="match status" value="1"/>
</dbReference>
<gene>
    <name evidence="8" type="ordered locus">Poras_0500</name>
</gene>
<evidence type="ECO:0000256" key="3">
    <source>
        <dbReference type="ARBA" id="ARBA00022801"/>
    </source>
</evidence>
<evidence type="ECO:0000256" key="1">
    <source>
        <dbReference type="ARBA" id="ARBA00009179"/>
    </source>
</evidence>
<keyword evidence="6" id="KW-1133">Transmembrane helix</keyword>